<organism evidence="3 4">
    <name type="scientific">Corynebacterium aquatimens</name>
    <dbReference type="NCBI Taxonomy" id="1190508"/>
    <lineage>
        <taxon>Bacteria</taxon>
        <taxon>Bacillati</taxon>
        <taxon>Actinomycetota</taxon>
        <taxon>Actinomycetes</taxon>
        <taxon>Mycobacteriales</taxon>
        <taxon>Corynebacteriaceae</taxon>
        <taxon>Corynebacterium</taxon>
    </lineage>
</organism>
<keyword evidence="2" id="KW-0812">Transmembrane</keyword>
<accession>A0A931E0X2</accession>
<feature type="compositionally biased region" description="Low complexity" evidence="1">
    <location>
        <begin position="171"/>
        <end position="185"/>
    </location>
</feature>
<feature type="compositionally biased region" description="Polar residues" evidence="1">
    <location>
        <begin position="15"/>
        <end position="26"/>
    </location>
</feature>
<proteinExistence type="predicted"/>
<gene>
    <name evidence="3" type="ORF">IW254_000569</name>
</gene>
<evidence type="ECO:0000256" key="2">
    <source>
        <dbReference type="SAM" id="Phobius"/>
    </source>
</evidence>
<feature type="transmembrane region" description="Helical" evidence="2">
    <location>
        <begin position="311"/>
        <end position="337"/>
    </location>
</feature>
<feature type="region of interest" description="Disordered" evidence="1">
    <location>
        <begin position="360"/>
        <end position="381"/>
    </location>
</feature>
<dbReference type="RefSeq" id="WP_196824123.1">
    <property type="nucleotide sequence ID" value="NZ_CP046980.1"/>
</dbReference>
<dbReference type="AlphaFoldDB" id="A0A931E0X2"/>
<feature type="compositionally biased region" description="Gly residues" evidence="1">
    <location>
        <begin position="128"/>
        <end position="170"/>
    </location>
</feature>
<evidence type="ECO:0000256" key="1">
    <source>
        <dbReference type="SAM" id="MobiDB-lite"/>
    </source>
</evidence>
<feature type="compositionally biased region" description="Gly residues" evidence="1">
    <location>
        <begin position="225"/>
        <end position="267"/>
    </location>
</feature>
<dbReference type="Proteomes" id="UP000658613">
    <property type="component" value="Unassembled WGS sequence"/>
</dbReference>
<keyword evidence="2" id="KW-0472">Membrane</keyword>
<feature type="region of interest" description="Disordered" evidence="1">
    <location>
        <begin position="1"/>
        <end position="26"/>
    </location>
</feature>
<comment type="caution">
    <text evidence="3">The sequence shown here is derived from an EMBL/GenBank/DDBJ whole genome shotgun (WGS) entry which is preliminary data.</text>
</comment>
<feature type="region of interest" description="Disordered" evidence="1">
    <location>
        <begin position="112"/>
        <end position="294"/>
    </location>
</feature>
<evidence type="ECO:0000313" key="3">
    <source>
        <dbReference type="EMBL" id="MBG6121600.1"/>
    </source>
</evidence>
<keyword evidence="4" id="KW-1185">Reference proteome</keyword>
<name>A0A931E0X2_9CORY</name>
<keyword evidence="2" id="KW-1133">Transmembrane helix</keyword>
<dbReference type="EMBL" id="JADOUE010000001">
    <property type="protein sequence ID" value="MBG6121600.1"/>
    <property type="molecule type" value="Genomic_DNA"/>
</dbReference>
<protein>
    <submittedName>
        <fullName evidence="3">Uncharacterized protein</fullName>
    </submittedName>
</protein>
<evidence type="ECO:0000313" key="4">
    <source>
        <dbReference type="Proteomes" id="UP000658613"/>
    </source>
</evidence>
<reference evidence="3" key="1">
    <citation type="submission" date="2020-11" db="EMBL/GenBank/DDBJ databases">
        <title>Sequencing the genomes of 1000 actinobacteria strains.</title>
        <authorList>
            <person name="Klenk H.-P."/>
        </authorList>
    </citation>
    <scope>NUCLEOTIDE SEQUENCE</scope>
    <source>
        <strain evidence="3">DSM 45632</strain>
    </source>
</reference>
<feature type="compositionally biased region" description="Acidic residues" evidence="1">
    <location>
        <begin position="372"/>
        <end position="381"/>
    </location>
</feature>
<sequence length="381" mass="37352">MTSPMVSALPPGGASPNTPGTSSKVWPSQVKACETVNWEVRGFPPGEIAYVKVDDGMQSKYDQTVQGTGVISEARINTSGVATGSFQLDCATPPGNHWLRFLATENLPGDRGQLGYSHRSPDFTVPGASGGGSGGGGGNAAQSGGGGGNAAQSGGGQNNAGRPGNGGLQGQGAQAGQAAGQNQQTGNGGTNRGSKPAAADSQGMVVVRRGGGGAGQAAGPAGAQGAAGGNRGAGAAGAGGSSGGPASGNAPGGRGAQNGNGTSGGNGAPDAPGNAGGPGGDDQIVAQSPNGDTVMYDEHTGQYYTTQNKPVFPLLGGVVSGSILLVGFSAIGAYLWVNRRPKHQVVEFEDEPWVSGPPLVSAGGSTRWPPMDMDEDYEVAR</sequence>